<reference evidence="6 7" key="1">
    <citation type="submission" date="2010-04" db="EMBL/GenBank/DDBJ databases">
        <authorList>
            <person name="Qin X."/>
            <person name="Bachman B."/>
            <person name="Battles P."/>
            <person name="Bell A."/>
            <person name="Bess C."/>
            <person name="Bickham C."/>
            <person name="Chaboub L."/>
            <person name="Chen D."/>
            <person name="Coyle M."/>
            <person name="Deiros D.R."/>
            <person name="Dinh H."/>
            <person name="Forbes L."/>
            <person name="Fowler G."/>
            <person name="Francisco L."/>
            <person name="Fu Q."/>
            <person name="Gubbala S."/>
            <person name="Hale W."/>
            <person name="Han Y."/>
            <person name="Hemphill L."/>
            <person name="Highlander S.K."/>
            <person name="Hirani K."/>
            <person name="Hogues M."/>
            <person name="Jackson L."/>
            <person name="Jakkamsetti A."/>
            <person name="Javaid M."/>
            <person name="Jiang H."/>
            <person name="Korchina V."/>
            <person name="Kovar C."/>
            <person name="Lara F."/>
            <person name="Lee S."/>
            <person name="Mata R."/>
            <person name="Mathew T."/>
            <person name="Moen C."/>
            <person name="Morales K."/>
            <person name="Munidasa M."/>
            <person name="Nazareth L."/>
            <person name="Ngo R."/>
            <person name="Nguyen L."/>
            <person name="Okwuonu G."/>
            <person name="Ongeri F."/>
            <person name="Patil S."/>
            <person name="Petrosino J."/>
            <person name="Pham C."/>
            <person name="Pham P."/>
            <person name="Pu L.-L."/>
            <person name="Puazo M."/>
            <person name="Raj R."/>
            <person name="Reid J."/>
            <person name="Rouhana J."/>
            <person name="Saada N."/>
            <person name="Shang Y."/>
            <person name="Simmons D."/>
            <person name="Thornton R."/>
            <person name="Warren J."/>
            <person name="Weissenberger G."/>
            <person name="Zhang J."/>
            <person name="Zhang L."/>
            <person name="Zhou C."/>
            <person name="Zhu D."/>
            <person name="Muzny D."/>
            <person name="Worley K."/>
            <person name="Gibbs R."/>
        </authorList>
    </citation>
    <scope>NUCLEOTIDE SEQUENCE [LARGE SCALE GENOMIC DNA]</scope>
    <source>
        <strain evidence="6 7">ATCC 49957</strain>
    </source>
</reference>
<dbReference type="SUPFAM" id="SSF56425">
    <property type="entry name" value="Succinate dehydrogenase/fumarate reductase flavoprotein, catalytic domain"/>
    <property type="match status" value="1"/>
</dbReference>
<dbReference type="AlphaFoldDB" id="D5RN46"/>
<protein>
    <submittedName>
        <fullName evidence="6">FAD binding domain protein</fullName>
        <ecNumber evidence="6">1.3.99.4</ecNumber>
    </submittedName>
</protein>
<dbReference type="HOGENOM" id="CLU_011398_4_2_5"/>
<comment type="caution">
    <text evidence="6">The sequence shown here is derived from an EMBL/GenBank/DDBJ whole genome shotgun (WGS) entry which is preliminary data.</text>
</comment>
<keyword evidence="4 6" id="KW-0560">Oxidoreductase</keyword>
<dbReference type="GO" id="GO:0008202">
    <property type="term" value="P:steroid metabolic process"/>
    <property type="evidence" value="ECO:0007669"/>
    <property type="project" value="UniProtKB-ARBA"/>
</dbReference>
<dbReference type="InterPro" id="IPR027477">
    <property type="entry name" value="Succ_DH/fumarate_Rdtase_cat_sf"/>
</dbReference>
<dbReference type="EC" id="1.3.99.4" evidence="6"/>
<dbReference type="EMBL" id="ADVL01000429">
    <property type="protein sequence ID" value="EFH11270.1"/>
    <property type="molecule type" value="Genomic_DNA"/>
</dbReference>
<name>D5RN46_9PROT</name>
<dbReference type="GO" id="GO:0047571">
    <property type="term" value="F:3-oxosteroid 1-dehydrogenase activity"/>
    <property type="evidence" value="ECO:0007669"/>
    <property type="project" value="UniProtKB-EC"/>
</dbReference>
<evidence type="ECO:0000256" key="2">
    <source>
        <dbReference type="ARBA" id="ARBA00022630"/>
    </source>
</evidence>
<dbReference type="PANTHER" id="PTHR43400">
    <property type="entry name" value="FUMARATE REDUCTASE"/>
    <property type="match status" value="1"/>
</dbReference>
<evidence type="ECO:0000313" key="7">
    <source>
        <dbReference type="Proteomes" id="UP000005324"/>
    </source>
</evidence>
<sequence length="549" mass="58686">MAERAVDVLVLGSGAAGLVAALVAARQGLAVAVLEKTDRLGGTSAMSGAGTWIPANHHAAAAGIEDSAEAALAYLHAAAPAGWAEQEAPLWQAFVAAAPRMLRFVEQHTPLRFALTPEPDPLRTLPGALPRGRMLSPLPLSRWRAGRHALRIRRSTIPEIFTYHEAVTTDLYHHPYRTALALWPRLLWRLLTNSRGKGTALVTGLLRGCLDAGVQVVPEAEALALTQDAMGAVTGARIRHRGREEAWTARAGVVLATGGFEWDPARLEEHFPGPVDYRGSPPANTGDGQRMAVAAGAALARMDQATFTPSVPTRYEGRLLAQPVPFHTEPYAMLVDRHGRRFVNELTFNIGEALDRRDATGQPLHLPAWVITDSRMLEEVPPVRWAAAADPAWLRRADSLEELARLTALPPDALAESVARFNAAALAGEDAEFHRPARADAASAGDKRRRAGIKPIDRPPYLAMPFSRAILGTKGGARTNERAEVLRPDGSVIPGLYAAGLAMANPIGTRNVGTGTTIGPNMAWGYIAGHSLARRNAAMADHGASMNGT</sequence>
<accession>D5RN46</accession>
<feature type="domain" description="FAD-dependent oxidoreductase 2 FAD-binding" evidence="5">
    <location>
        <begin position="7"/>
        <end position="517"/>
    </location>
</feature>
<keyword evidence="2" id="KW-0285">Flavoprotein</keyword>
<dbReference type="Pfam" id="PF00890">
    <property type="entry name" value="FAD_binding_2"/>
    <property type="match status" value="1"/>
</dbReference>
<dbReference type="InterPro" id="IPR050315">
    <property type="entry name" value="FAD-oxidoreductase_2"/>
</dbReference>
<keyword evidence="7" id="KW-1185">Reference proteome</keyword>
<dbReference type="Proteomes" id="UP000005324">
    <property type="component" value="Unassembled WGS sequence"/>
</dbReference>
<evidence type="ECO:0000256" key="3">
    <source>
        <dbReference type="ARBA" id="ARBA00022827"/>
    </source>
</evidence>
<gene>
    <name evidence="6" type="ORF">HMPREF0731_2507</name>
</gene>
<dbReference type="PANTHER" id="PTHR43400:SF10">
    <property type="entry name" value="3-OXOSTEROID 1-DEHYDROGENASE"/>
    <property type="match status" value="1"/>
</dbReference>
<keyword evidence="3" id="KW-0274">FAD</keyword>
<organism evidence="6 7">
    <name type="scientific">Pseudoroseomonas cervicalis ATCC 49957</name>
    <dbReference type="NCBI Taxonomy" id="525371"/>
    <lineage>
        <taxon>Bacteria</taxon>
        <taxon>Pseudomonadati</taxon>
        <taxon>Pseudomonadota</taxon>
        <taxon>Alphaproteobacteria</taxon>
        <taxon>Acetobacterales</taxon>
        <taxon>Roseomonadaceae</taxon>
        <taxon>Roseomonas</taxon>
    </lineage>
</organism>
<comment type="cofactor">
    <cofactor evidence="1">
        <name>FAD</name>
        <dbReference type="ChEBI" id="CHEBI:57692"/>
    </cofactor>
</comment>
<evidence type="ECO:0000313" key="6">
    <source>
        <dbReference type="EMBL" id="EFH11270.1"/>
    </source>
</evidence>
<dbReference type="RefSeq" id="WP_007005437.1">
    <property type="nucleotide sequence ID" value="NZ_GG770782.1"/>
</dbReference>
<evidence type="ECO:0000256" key="4">
    <source>
        <dbReference type="ARBA" id="ARBA00023002"/>
    </source>
</evidence>
<dbReference type="Gene3D" id="3.50.50.60">
    <property type="entry name" value="FAD/NAD(P)-binding domain"/>
    <property type="match status" value="2"/>
</dbReference>
<evidence type="ECO:0000259" key="5">
    <source>
        <dbReference type="Pfam" id="PF00890"/>
    </source>
</evidence>
<dbReference type="OrthoDB" id="3178130at2"/>
<proteinExistence type="predicted"/>
<evidence type="ECO:0000256" key="1">
    <source>
        <dbReference type="ARBA" id="ARBA00001974"/>
    </source>
</evidence>
<dbReference type="InterPro" id="IPR003953">
    <property type="entry name" value="FAD-dep_OxRdtase_2_FAD-bd"/>
</dbReference>
<dbReference type="SUPFAM" id="SSF51905">
    <property type="entry name" value="FAD/NAD(P)-binding domain"/>
    <property type="match status" value="1"/>
</dbReference>
<dbReference type="InterPro" id="IPR036188">
    <property type="entry name" value="FAD/NAD-bd_sf"/>
</dbReference>